<dbReference type="Pfam" id="PF02775">
    <property type="entry name" value="TPP_enzyme_C"/>
    <property type="match status" value="1"/>
</dbReference>
<dbReference type="Pfam" id="PF02776">
    <property type="entry name" value="TPP_enzyme_N"/>
    <property type="match status" value="1"/>
</dbReference>
<dbReference type="Proteomes" id="UP001500280">
    <property type="component" value="Unassembled WGS sequence"/>
</dbReference>
<dbReference type="RefSeq" id="WP_344160108.1">
    <property type="nucleotide sequence ID" value="NZ_BAAANF010000021.1"/>
</dbReference>
<organism evidence="5 6">
    <name type="scientific">Kribbella yunnanensis</name>
    <dbReference type="NCBI Taxonomy" id="190194"/>
    <lineage>
        <taxon>Bacteria</taxon>
        <taxon>Bacillati</taxon>
        <taxon>Actinomycetota</taxon>
        <taxon>Actinomycetes</taxon>
        <taxon>Propionibacteriales</taxon>
        <taxon>Kribbellaceae</taxon>
        <taxon>Kribbella</taxon>
    </lineage>
</organism>
<dbReference type="InterPro" id="IPR011766">
    <property type="entry name" value="TPP_enzyme_TPP-bd"/>
</dbReference>
<dbReference type="CDD" id="cd07035">
    <property type="entry name" value="TPP_PYR_POX_like"/>
    <property type="match status" value="1"/>
</dbReference>
<dbReference type="CDD" id="cd02002">
    <property type="entry name" value="TPP_BFDC"/>
    <property type="match status" value="1"/>
</dbReference>
<sequence length="528" mass="54329">MIGAEAIVATLIDNGVRVCFGNPGTSEMHFVAALDRFPEMQGILCLFEGVATGAADGYGRMTGAPAATLLHLGPGLGNGLANLHNARRAGTPILNLVGEHSLDHQQLDSPLDSDIDAVAKSVSAWLYRPACSTDLGPMIASAVAATSGFTDAAEARTGTSGSIATVVVPADLSWSDGAEAAAPLRRPSARGGELETDAVAKLLASGEPSALLLDGDALTIEGLNAADRIAQATGALLFCPTWPAKLRRGAGVPVVTPLAYRGEDVETQLAGVRHLILAGARHPVASFGYPGKNGDLVPAGIGIHVLADEFTAVEAELTNLADQLAPTLTPRPAPRHDADLPLGLLTRENWAWVIGALLPSNAIVSDESVTSGLPSLAAATAGAQPHDVLGLVGLAIGQGLPLSVGAAVACPDRPVVCLEADGSAMYTISALWTQARENLDITTVILNNKSYAILRSELDRVGARNEAGAPSTRMIELSEPDLDFVALSHGMGVPATRARTCQELAEQFAAAIAEPGPHLIEAVLQTPV</sequence>
<accession>A0ABP4UJY7</accession>
<dbReference type="InterPro" id="IPR029061">
    <property type="entry name" value="THDP-binding"/>
</dbReference>
<feature type="domain" description="Thiamine pyrophosphate enzyme TPP-binding" evidence="3">
    <location>
        <begin position="395"/>
        <end position="521"/>
    </location>
</feature>
<dbReference type="EMBL" id="BAAANF010000021">
    <property type="protein sequence ID" value="GAA1706922.1"/>
    <property type="molecule type" value="Genomic_DNA"/>
</dbReference>
<dbReference type="NCBIfam" id="NF005760">
    <property type="entry name" value="PRK07586.1"/>
    <property type="match status" value="1"/>
</dbReference>
<keyword evidence="2" id="KW-0786">Thiamine pyrophosphate</keyword>
<dbReference type="PANTHER" id="PTHR18968">
    <property type="entry name" value="THIAMINE PYROPHOSPHATE ENZYMES"/>
    <property type="match status" value="1"/>
</dbReference>
<comment type="caution">
    <text evidence="5">The sequence shown here is derived from an EMBL/GenBank/DDBJ whole genome shotgun (WGS) entry which is preliminary data.</text>
</comment>
<evidence type="ECO:0000259" key="4">
    <source>
        <dbReference type="Pfam" id="PF02776"/>
    </source>
</evidence>
<keyword evidence="6" id="KW-1185">Reference proteome</keyword>
<evidence type="ECO:0000256" key="1">
    <source>
        <dbReference type="ARBA" id="ARBA00007812"/>
    </source>
</evidence>
<evidence type="ECO:0000259" key="3">
    <source>
        <dbReference type="Pfam" id="PF02775"/>
    </source>
</evidence>
<feature type="domain" description="Thiamine pyrophosphate enzyme N-terminal TPP-binding" evidence="4">
    <location>
        <begin position="2"/>
        <end position="106"/>
    </location>
</feature>
<dbReference type="InterPro" id="IPR012001">
    <property type="entry name" value="Thiamin_PyroP_enz_TPP-bd_dom"/>
</dbReference>
<gene>
    <name evidence="5" type="ORF">GCM10009745_63480</name>
</gene>
<evidence type="ECO:0000313" key="5">
    <source>
        <dbReference type="EMBL" id="GAA1706922.1"/>
    </source>
</evidence>
<reference evidence="6" key="1">
    <citation type="journal article" date="2019" name="Int. J. Syst. Evol. Microbiol.">
        <title>The Global Catalogue of Microorganisms (GCM) 10K type strain sequencing project: providing services to taxonomists for standard genome sequencing and annotation.</title>
        <authorList>
            <consortium name="The Broad Institute Genomics Platform"/>
            <consortium name="The Broad Institute Genome Sequencing Center for Infectious Disease"/>
            <person name="Wu L."/>
            <person name="Ma J."/>
        </authorList>
    </citation>
    <scope>NUCLEOTIDE SEQUENCE [LARGE SCALE GENOMIC DNA]</scope>
    <source>
        <strain evidence="6">JCM 14307</strain>
    </source>
</reference>
<evidence type="ECO:0000256" key="2">
    <source>
        <dbReference type="ARBA" id="ARBA00023052"/>
    </source>
</evidence>
<dbReference type="Gene3D" id="3.40.50.970">
    <property type="match status" value="2"/>
</dbReference>
<proteinExistence type="inferred from homology"/>
<dbReference type="InterPro" id="IPR045229">
    <property type="entry name" value="TPP_enz"/>
</dbReference>
<protein>
    <submittedName>
        <fullName evidence="5">Acetolactate synthase large subunit</fullName>
    </submittedName>
</protein>
<evidence type="ECO:0000313" key="6">
    <source>
        <dbReference type="Proteomes" id="UP001500280"/>
    </source>
</evidence>
<name>A0ABP4UJY7_9ACTN</name>
<dbReference type="PANTHER" id="PTHR18968:SF86">
    <property type="entry name" value="ACETOLACTATE SYNTHASE LARGE SUBUNIT ILVX-RELATED"/>
    <property type="match status" value="1"/>
</dbReference>
<dbReference type="SUPFAM" id="SSF52518">
    <property type="entry name" value="Thiamin diphosphate-binding fold (THDP-binding)"/>
    <property type="match status" value="2"/>
</dbReference>
<comment type="similarity">
    <text evidence="1">Belongs to the TPP enzyme family.</text>
</comment>